<reference evidence="3 4" key="1">
    <citation type="submission" date="2009-08" db="EMBL/GenBank/DDBJ databases">
        <title>The Genome Sequence of Spizellomyces punctatus strain DAOM BR117.</title>
        <authorList>
            <consortium name="The Broad Institute Genome Sequencing Platform"/>
            <person name="Russ C."/>
            <person name="Cuomo C."/>
            <person name="Shea T."/>
            <person name="Young S.K."/>
            <person name="Zeng Q."/>
            <person name="Koehrsen M."/>
            <person name="Haas B."/>
            <person name="Borodovsky M."/>
            <person name="Guigo R."/>
            <person name="Alvarado L."/>
            <person name="Berlin A."/>
            <person name="Bochicchio J."/>
            <person name="Borenstein D."/>
            <person name="Chapman S."/>
            <person name="Chen Z."/>
            <person name="Engels R."/>
            <person name="Freedman E."/>
            <person name="Gellesch M."/>
            <person name="Goldberg J."/>
            <person name="Griggs A."/>
            <person name="Gujja S."/>
            <person name="Heiman D."/>
            <person name="Hepburn T."/>
            <person name="Howarth C."/>
            <person name="Jen D."/>
            <person name="Larson L."/>
            <person name="Lewis B."/>
            <person name="Mehta T."/>
            <person name="Park D."/>
            <person name="Pearson M."/>
            <person name="Roberts A."/>
            <person name="Saif S."/>
            <person name="Shenoy N."/>
            <person name="Sisk P."/>
            <person name="Stolte C."/>
            <person name="Sykes S."/>
            <person name="Thomson T."/>
            <person name="Walk T."/>
            <person name="White J."/>
            <person name="Yandava C."/>
            <person name="Burger G."/>
            <person name="Gray M.W."/>
            <person name="Holland P.W.H."/>
            <person name="King N."/>
            <person name="Lang F.B.F."/>
            <person name="Roger A.J."/>
            <person name="Ruiz-Trillo I."/>
            <person name="Lander E."/>
            <person name="Nusbaum C."/>
        </authorList>
    </citation>
    <scope>NUCLEOTIDE SEQUENCE [LARGE SCALE GENOMIC DNA]</scope>
    <source>
        <strain evidence="3 4">DAOM BR117</strain>
    </source>
</reference>
<comment type="similarity">
    <text evidence="1">Belongs to the CNOT10 family.</text>
</comment>
<feature type="compositionally biased region" description="Basic and acidic residues" evidence="2">
    <location>
        <begin position="76"/>
        <end position="87"/>
    </location>
</feature>
<evidence type="ECO:0008006" key="5">
    <source>
        <dbReference type="Google" id="ProtNLM"/>
    </source>
</evidence>
<dbReference type="GO" id="GO:0006402">
    <property type="term" value="P:mRNA catabolic process"/>
    <property type="evidence" value="ECO:0007669"/>
    <property type="project" value="TreeGrafter"/>
</dbReference>
<keyword evidence="4" id="KW-1185">Reference proteome</keyword>
<evidence type="ECO:0000313" key="4">
    <source>
        <dbReference type="Proteomes" id="UP000053201"/>
    </source>
</evidence>
<evidence type="ECO:0000313" key="3">
    <source>
        <dbReference type="EMBL" id="KND02062.1"/>
    </source>
</evidence>
<dbReference type="SMART" id="SM00028">
    <property type="entry name" value="TPR"/>
    <property type="match status" value="2"/>
</dbReference>
<dbReference type="InterPro" id="IPR019734">
    <property type="entry name" value="TPR_rpt"/>
</dbReference>
<accession>A0A0L0HLV3</accession>
<dbReference type="PANTHER" id="PTHR12979">
    <property type="entry name" value="CCR4-NOT TRANSCRIPTION COMPLEX SUBUNIT 10"/>
    <property type="match status" value="1"/>
</dbReference>
<dbReference type="InterPro" id="IPR039740">
    <property type="entry name" value="CNOT10"/>
</dbReference>
<dbReference type="GO" id="GO:0030014">
    <property type="term" value="C:CCR4-NOT complex"/>
    <property type="evidence" value="ECO:0007669"/>
    <property type="project" value="InterPro"/>
</dbReference>
<dbReference type="VEuPathDB" id="FungiDB:SPPG_02565"/>
<dbReference type="Gene3D" id="1.25.40.10">
    <property type="entry name" value="Tetratricopeptide repeat domain"/>
    <property type="match status" value="1"/>
</dbReference>
<dbReference type="GeneID" id="27686140"/>
<organism evidence="3 4">
    <name type="scientific">Spizellomyces punctatus (strain DAOM BR117)</name>
    <dbReference type="NCBI Taxonomy" id="645134"/>
    <lineage>
        <taxon>Eukaryota</taxon>
        <taxon>Fungi</taxon>
        <taxon>Fungi incertae sedis</taxon>
        <taxon>Chytridiomycota</taxon>
        <taxon>Chytridiomycota incertae sedis</taxon>
        <taxon>Chytridiomycetes</taxon>
        <taxon>Spizellomycetales</taxon>
        <taxon>Spizellomycetaceae</taxon>
        <taxon>Spizellomyces</taxon>
    </lineage>
</organism>
<name>A0A0L0HLV3_SPIPD</name>
<dbReference type="OrthoDB" id="2156480at2759"/>
<dbReference type="GO" id="GO:0017148">
    <property type="term" value="P:negative regulation of translation"/>
    <property type="evidence" value="ECO:0007669"/>
    <property type="project" value="TreeGrafter"/>
</dbReference>
<proteinExistence type="inferred from homology"/>
<dbReference type="InterPro" id="IPR011990">
    <property type="entry name" value="TPR-like_helical_dom_sf"/>
</dbReference>
<protein>
    <recommendedName>
        <fullName evidence="5">TPR-like protein</fullName>
    </recommendedName>
</protein>
<dbReference type="STRING" id="645134.A0A0L0HLV3"/>
<dbReference type="PANTHER" id="PTHR12979:SF5">
    <property type="entry name" value="CCR4-NOT TRANSCRIPTION COMPLEX SUBUNIT 10"/>
    <property type="match status" value="1"/>
</dbReference>
<dbReference type="EMBL" id="KQ257453">
    <property type="protein sequence ID" value="KND02062.1"/>
    <property type="molecule type" value="Genomic_DNA"/>
</dbReference>
<dbReference type="SUPFAM" id="SSF48452">
    <property type="entry name" value="TPR-like"/>
    <property type="match status" value="1"/>
</dbReference>
<dbReference type="Proteomes" id="UP000053201">
    <property type="component" value="Unassembled WGS sequence"/>
</dbReference>
<sequence length="643" mass="70383">MGDTFHLTQSATQAFLNGRYAEALQHLHQLSSLTDGKDPHVEHNILVAEWYAGKLVGAENLVKRIDGILGMAQLKKEQDDSRDRDPLLADSNGDQVVGSGRDKMTATYNRAVGLYLSGNAQKALDSLRPILDDLEMTDAYVGLRASLLAVECCMALRVPVMARNVLDAAERAFKDRLVRDGEEESADGSSSGLAPTLKDAIPVSCGSLDTVLSVLRTRVYLLEKSKADAKTELSRLENDNPPLETSSSIYRNMSTLYMQAHHAYLHDSPQTAMTALDACTKSTFTPPPTRTPTIPPDDPTPLFKTLPTYYHNALGCLNAKSGNHATAALSFSKALAENQTCIKHLVSQTTPHNTTTISDQDDEKEEWERIAEEQDRLDNDLARTTPLPPSLPTLCNTHPILSYNAGIQLAHLGKPSLAYTCFSRALSTVPSSAHVPPYLLYTHIGLTCLDMYKPTLTPQTITIGHYKLVTPKHQSNVPLQKAQQAFETALEQCPANAVPVIYLYLAYTSLLQRRMEKVLQYCAVVLDHEPIGQSHVLAGLYIRIACITLGRPPPPLLEPLSHSLATVLGLFEQTVAARGTYPPHPALPSLLSRLEGAVREYEGGKGALVWIALARGDKRAAWEALGGEKKREQRSVGGDEWGF</sequence>
<dbReference type="eggNOG" id="ENOG502SVSB">
    <property type="taxonomic scope" value="Eukaryota"/>
</dbReference>
<dbReference type="AlphaFoldDB" id="A0A0L0HLV3"/>
<evidence type="ECO:0000256" key="1">
    <source>
        <dbReference type="ARBA" id="ARBA00010080"/>
    </source>
</evidence>
<feature type="region of interest" description="Disordered" evidence="2">
    <location>
        <begin position="76"/>
        <end position="100"/>
    </location>
</feature>
<dbReference type="RefSeq" id="XP_016610101.1">
    <property type="nucleotide sequence ID" value="XM_016750846.1"/>
</dbReference>
<evidence type="ECO:0000256" key="2">
    <source>
        <dbReference type="SAM" id="MobiDB-lite"/>
    </source>
</evidence>
<gene>
    <name evidence="3" type="ORF">SPPG_02565</name>
</gene>
<dbReference type="InParanoid" id="A0A0L0HLV3"/>